<feature type="region of interest" description="Disordered" evidence="2">
    <location>
        <begin position="1"/>
        <end position="21"/>
    </location>
</feature>
<feature type="coiled-coil region" evidence="1">
    <location>
        <begin position="104"/>
        <end position="163"/>
    </location>
</feature>
<dbReference type="OrthoDB" id="4187949at2759"/>
<organism evidence="3 4">
    <name type="scientific">Fusarium kuroshium</name>
    <dbReference type="NCBI Taxonomy" id="2010991"/>
    <lineage>
        <taxon>Eukaryota</taxon>
        <taxon>Fungi</taxon>
        <taxon>Dikarya</taxon>
        <taxon>Ascomycota</taxon>
        <taxon>Pezizomycotina</taxon>
        <taxon>Sordariomycetes</taxon>
        <taxon>Hypocreomycetidae</taxon>
        <taxon>Hypocreales</taxon>
        <taxon>Nectriaceae</taxon>
        <taxon>Fusarium</taxon>
        <taxon>Fusarium solani species complex</taxon>
    </lineage>
</organism>
<keyword evidence="4" id="KW-1185">Reference proteome</keyword>
<proteinExistence type="predicted"/>
<feature type="region of interest" description="Disordered" evidence="2">
    <location>
        <begin position="444"/>
        <end position="478"/>
    </location>
</feature>
<accession>A0A3M2RPG7</accession>
<comment type="caution">
    <text evidence="3">The sequence shown here is derived from an EMBL/GenBank/DDBJ whole genome shotgun (WGS) entry which is preliminary data.</text>
</comment>
<evidence type="ECO:0000313" key="4">
    <source>
        <dbReference type="Proteomes" id="UP000277212"/>
    </source>
</evidence>
<evidence type="ECO:0000256" key="1">
    <source>
        <dbReference type="SAM" id="Coils"/>
    </source>
</evidence>
<evidence type="ECO:0000313" key="3">
    <source>
        <dbReference type="EMBL" id="RMJ07154.1"/>
    </source>
</evidence>
<reference evidence="3 4" key="1">
    <citation type="submission" date="2017-06" db="EMBL/GenBank/DDBJ databases">
        <title>Comparative genomic analysis of Ambrosia Fusariam Clade fungi.</title>
        <authorList>
            <person name="Stajich J.E."/>
            <person name="Carrillo J."/>
            <person name="Kijimoto T."/>
            <person name="Eskalen A."/>
            <person name="O'Donnell K."/>
            <person name="Kasson M."/>
        </authorList>
    </citation>
    <scope>NUCLEOTIDE SEQUENCE [LARGE SCALE GENOMIC DNA]</scope>
    <source>
        <strain evidence="3">UCR3666</strain>
    </source>
</reference>
<feature type="region of interest" description="Disordered" evidence="2">
    <location>
        <begin position="403"/>
        <end position="431"/>
    </location>
</feature>
<gene>
    <name evidence="3" type="ORF">CDV36_013238</name>
</gene>
<dbReference type="AlphaFoldDB" id="A0A3M2RPG7"/>
<feature type="compositionally biased region" description="Pro residues" evidence="2">
    <location>
        <begin position="1"/>
        <end position="13"/>
    </location>
</feature>
<dbReference type="EMBL" id="NKUJ01000361">
    <property type="protein sequence ID" value="RMJ07154.1"/>
    <property type="molecule type" value="Genomic_DNA"/>
</dbReference>
<sequence length="478" mass="53629">MSPPPSRSPPPASTPQLDESQLPKGQCRYILMIPELKGQRCGCMGFDHNKSLPGATCHCGHLSCFHVPSADAPSPIKNKAEIELIKQRVREIEDSLDRNDHDRLSGLIARISELEETVEKNKEESSAELKGSYRNASAAWQLVSQLEQTVKKLQETVQSHDEQMTKTGIQVDELVNRQLELLDSDEMMEERIEKLESAEPLLSPPQDIDSADTPFEPLHLSPTTTTNTQQQTMNPPQLNQTFRSPAIGPLRPWTIHVSLMPSREQPFPFEKDTTSYKRCLSRGLHRMIAVEGDDAHAFTTAVSRAFQSLLKGRPWMPLQAKLCDAERLQGLPMLRQLEPSYVDGQYDRAFLRQHCAVLDVSGKMDSLYIAMEHDTLSWNFLKRSPIYLEGLESAWEHDVVLDQKDDQDPSSRDHYGDEGGDESPPAGNIVGAFKGLKRSMSEVSCSSSLDDTDGPLTKLPRTCKSSRLEMRRGVETAR</sequence>
<name>A0A3M2RPG7_9HYPO</name>
<dbReference type="STRING" id="2010991.A0A3M2RPG7"/>
<dbReference type="Proteomes" id="UP000277212">
    <property type="component" value="Unassembled WGS sequence"/>
</dbReference>
<feature type="compositionally biased region" description="Basic and acidic residues" evidence="2">
    <location>
        <begin position="403"/>
        <end position="417"/>
    </location>
</feature>
<feature type="compositionally biased region" description="Basic and acidic residues" evidence="2">
    <location>
        <begin position="466"/>
        <end position="478"/>
    </location>
</feature>
<protein>
    <submittedName>
        <fullName evidence="3">Uncharacterized protein</fullName>
    </submittedName>
</protein>
<evidence type="ECO:0000256" key="2">
    <source>
        <dbReference type="SAM" id="MobiDB-lite"/>
    </source>
</evidence>
<keyword evidence="1" id="KW-0175">Coiled coil</keyword>